<dbReference type="PANTHER" id="PTHR12830:SF9">
    <property type="entry name" value="ANAPHASE-PROMOTING COMPLEX SUBUNIT 5"/>
    <property type="match status" value="1"/>
</dbReference>
<evidence type="ECO:0000256" key="15">
    <source>
        <dbReference type="ARBA" id="ARBA00023306"/>
    </source>
</evidence>
<evidence type="ECO:0000256" key="12">
    <source>
        <dbReference type="ARBA" id="ARBA00022803"/>
    </source>
</evidence>
<dbReference type="InterPro" id="IPR026000">
    <property type="entry name" value="Apc5_dom"/>
</dbReference>
<keyword evidence="12" id="KW-0802">TPR repeat</keyword>
<dbReference type="GO" id="GO:0031145">
    <property type="term" value="P:anaphase-promoting complex-dependent catabolic process"/>
    <property type="evidence" value="ECO:0007669"/>
    <property type="project" value="TreeGrafter"/>
</dbReference>
<evidence type="ECO:0000256" key="14">
    <source>
        <dbReference type="ARBA" id="ARBA00023242"/>
    </source>
</evidence>
<keyword evidence="14" id="KW-0539">Nucleus</keyword>
<keyword evidence="6" id="KW-0963">Cytoplasm</keyword>
<evidence type="ECO:0000256" key="17">
    <source>
        <dbReference type="ARBA" id="ARBA00045696"/>
    </source>
</evidence>
<comment type="pathway">
    <text evidence="3">Protein modification; protein ubiquitination.</text>
</comment>
<accession>A0A3Q2WRN3</accession>
<organism evidence="20 21">
    <name type="scientific">Haplochromis burtoni</name>
    <name type="common">Burton's mouthbrooder</name>
    <name type="synonym">Chromis burtoni</name>
    <dbReference type="NCBI Taxonomy" id="8153"/>
    <lineage>
        <taxon>Eukaryota</taxon>
        <taxon>Metazoa</taxon>
        <taxon>Chordata</taxon>
        <taxon>Craniata</taxon>
        <taxon>Vertebrata</taxon>
        <taxon>Euteleostomi</taxon>
        <taxon>Actinopterygii</taxon>
        <taxon>Neopterygii</taxon>
        <taxon>Teleostei</taxon>
        <taxon>Neoteleostei</taxon>
        <taxon>Acanthomorphata</taxon>
        <taxon>Ovalentaria</taxon>
        <taxon>Cichlomorphae</taxon>
        <taxon>Cichliformes</taxon>
        <taxon>Cichlidae</taxon>
        <taxon>African cichlids</taxon>
        <taxon>Pseudocrenilabrinae</taxon>
        <taxon>Haplochromini</taxon>
        <taxon>Haplochromis</taxon>
    </lineage>
</organism>
<evidence type="ECO:0000256" key="6">
    <source>
        <dbReference type="ARBA" id="ARBA00022490"/>
    </source>
</evidence>
<evidence type="ECO:0000256" key="7">
    <source>
        <dbReference type="ARBA" id="ARBA00022553"/>
    </source>
</evidence>
<evidence type="ECO:0000256" key="8">
    <source>
        <dbReference type="ARBA" id="ARBA00022618"/>
    </source>
</evidence>
<dbReference type="GO" id="GO:0005819">
    <property type="term" value="C:spindle"/>
    <property type="evidence" value="ECO:0007669"/>
    <property type="project" value="UniProtKB-SubCell"/>
</dbReference>
<evidence type="ECO:0000313" key="20">
    <source>
        <dbReference type="Ensembl" id="ENSHBUP00000028776.1"/>
    </source>
</evidence>
<dbReference type="InterPro" id="IPR048968">
    <property type="entry name" value="Apc5_N"/>
</dbReference>
<evidence type="ECO:0000256" key="13">
    <source>
        <dbReference type="ARBA" id="ARBA00023212"/>
    </source>
</evidence>
<dbReference type="Ensembl" id="ENSHBUT00000031996.1">
    <property type="protein sequence ID" value="ENSHBUP00000028776.1"/>
    <property type="gene ID" value="ENSHBUG00000012865.1"/>
</dbReference>
<comment type="subcellular location">
    <subcellularLocation>
        <location evidence="2">Cytoplasm</location>
        <location evidence="2">Cytoskeleton</location>
        <location evidence="2">Spindle</location>
    </subcellularLocation>
    <subcellularLocation>
        <location evidence="1">Nucleus</location>
    </subcellularLocation>
</comment>
<dbReference type="GeneTree" id="ENSGT00390000018674"/>
<comment type="function">
    <text evidence="17">Component of the anaphase promoting complex/cyclosome (APC/C), a cell cycle-regulated E3 ubiquitin ligase that controls progression through mitosis and the G1 phase of the cell cycle. The APC/C complex acts by mediating ubiquitination and subsequent degradation of target proteins: it mainly mediates the formation of 'Lys-11'-linked polyubiquitin chains and, to a lower extent, the formation of 'Lys-48'- and 'Lys-63'-linked polyubiquitin chains. The APC/C complex catalyzes assembly of branched 'Lys-11'-/'Lys-48'-linked branched ubiquitin chains on target proteins.</text>
</comment>
<proteinExistence type="inferred from homology"/>
<evidence type="ECO:0000259" key="19">
    <source>
        <dbReference type="Pfam" id="PF21371"/>
    </source>
</evidence>
<evidence type="ECO:0000259" key="18">
    <source>
        <dbReference type="Pfam" id="PF12862"/>
    </source>
</evidence>
<dbReference type="InterPro" id="IPR037679">
    <property type="entry name" value="Apc5"/>
</dbReference>
<dbReference type="GO" id="GO:0005680">
    <property type="term" value="C:anaphase-promoting complex"/>
    <property type="evidence" value="ECO:0007669"/>
    <property type="project" value="InterPro"/>
</dbReference>
<dbReference type="GO" id="GO:0070979">
    <property type="term" value="P:protein K11-linked ubiquitination"/>
    <property type="evidence" value="ECO:0007669"/>
    <property type="project" value="TreeGrafter"/>
</dbReference>
<evidence type="ECO:0000256" key="10">
    <source>
        <dbReference type="ARBA" id="ARBA00022776"/>
    </source>
</evidence>
<evidence type="ECO:0000256" key="1">
    <source>
        <dbReference type="ARBA" id="ARBA00004123"/>
    </source>
</evidence>
<feature type="domain" description="Anaphase-promoting complex subunit 5" evidence="18">
    <location>
        <begin position="216"/>
        <end position="315"/>
    </location>
</feature>
<dbReference type="PANTHER" id="PTHR12830">
    <property type="entry name" value="ANAPHASE-PROMOTING COMPLEX SUBUNIT 5"/>
    <property type="match status" value="1"/>
</dbReference>
<keyword evidence="11" id="KW-0833">Ubl conjugation pathway</keyword>
<evidence type="ECO:0000313" key="21">
    <source>
        <dbReference type="Proteomes" id="UP000264840"/>
    </source>
</evidence>
<dbReference type="Proteomes" id="UP000264840">
    <property type="component" value="Unplaced"/>
</dbReference>
<feature type="domain" description="Anaphase-promoting complex subunit 5" evidence="18">
    <location>
        <begin position="509"/>
        <end position="567"/>
    </location>
</feature>
<evidence type="ECO:0000256" key="2">
    <source>
        <dbReference type="ARBA" id="ARBA00004186"/>
    </source>
</evidence>
<dbReference type="GO" id="GO:0051301">
    <property type="term" value="P:cell division"/>
    <property type="evidence" value="ECO:0007669"/>
    <property type="project" value="UniProtKB-KW"/>
</dbReference>
<comment type="similarity">
    <text evidence="4">Belongs to the APC5 family.</text>
</comment>
<sequence>MMTNGVVHANVFGIKDWVTPYKISVLALLYEMTASKITLPERRRLNKLILPLQQGPDLTLGQFLKTVEECCPQTAYAVKLRLHEMADGELKDMEYFFSTLPTPFTAFDTEAYKTSVVGLFMRHMLLAYNKLSFSQVYKLYKSLQHYYHSHYAKPMDGQVSDNTPSRGPLSQKQAEYFLARQAYLLKNDENKALKPAALQEELNNMLKFNPDFAEAHYLNYLNSMRVQDIFLSAHSLLHYFDRLILSGNDGKSNGDEGYGRSLRYAALNLASLHCRFGHYQQADLALQEAIRIAQESNDHVCLQHCLSWLYTLEQMKGSDSTVLTEDSVKMAAHFCLPYLASLGIQSLVQQGATQGKTAHKLMDALKDTDILHWKHSLSELIEISLAQTTSIWRMYGKSTMSLQQAQLLLNMSSLEPVNFGVQQNNTEGFAVVLCHLAELHAEQGLYGVVSEIIQHLKEQFPPHTQHAKVHFLKHTVGQSRKIRVLSFQTQKKLLSYCFLSMMLSTAELHWESSGFSTALPVLLQALALARQHHLQSLASETILHLAFTQLMLGVPEQALNVLHEAIEPILAHRAVMDKGRAMLLAARCQMAVAGFKPNRQGQAAASALDTLNEAAAYFSQLNCKERLRDVHYLQAQLHRSLGQILESNKSAMLFRLLDQELQSPAPPVSMRL</sequence>
<keyword evidence="7" id="KW-0597">Phosphoprotein</keyword>
<dbReference type="AlphaFoldDB" id="A0A3Q2WRN3"/>
<evidence type="ECO:0000256" key="11">
    <source>
        <dbReference type="ARBA" id="ARBA00022786"/>
    </source>
</evidence>
<dbReference type="Pfam" id="PF21371">
    <property type="entry name" value="Apc5_N"/>
    <property type="match status" value="1"/>
</dbReference>
<evidence type="ECO:0000256" key="3">
    <source>
        <dbReference type="ARBA" id="ARBA00004906"/>
    </source>
</evidence>
<feature type="domain" description="Anaphase-promoting complex subunit 5 N-terminal" evidence="19">
    <location>
        <begin position="18"/>
        <end position="150"/>
    </location>
</feature>
<reference evidence="20" key="2">
    <citation type="submission" date="2025-09" db="UniProtKB">
        <authorList>
            <consortium name="Ensembl"/>
        </authorList>
    </citation>
    <scope>IDENTIFICATION</scope>
</reference>
<reference evidence="20" key="1">
    <citation type="submission" date="2025-08" db="UniProtKB">
        <authorList>
            <consortium name="Ensembl"/>
        </authorList>
    </citation>
    <scope>IDENTIFICATION</scope>
</reference>
<dbReference type="InterPro" id="IPR011990">
    <property type="entry name" value="TPR-like_helical_dom_sf"/>
</dbReference>
<dbReference type="GO" id="GO:0045842">
    <property type="term" value="P:positive regulation of mitotic metaphase/anaphase transition"/>
    <property type="evidence" value="ECO:0007669"/>
    <property type="project" value="TreeGrafter"/>
</dbReference>
<keyword evidence="15" id="KW-0131">Cell cycle</keyword>
<keyword evidence="8" id="KW-0132">Cell division</keyword>
<dbReference type="Pfam" id="PF12862">
    <property type="entry name" value="ANAPC5"/>
    <property type="match status" value="2"/>
</dbReference>
<dbReference type="CDD" id="cd16270">
    <property type="entry name" value="Apc5_N"/>
    <property type="match status" value="1"/>
</dbReference>
<dbReference type="UniPathway" id="UPA00143"/>
<evidence type="ECO:0000256" key="16">
    <source>
        <dbReference type="ARBA" id="ARBA00031069"/>
    </source>
</evidence>
<evidence type="ECO:0000256" key="9">
    <source>
        <dbReference type="ARBA" id="ARBA00022737"/>
    </source>
</evidence>
<keyword evidence="13" id="KW-0206">Cytoskeleton</keyword>
<keyword evidence="9" id="KW-0677">Repeat</keyword>
<evidence type="ECO:0000256" key="5">
    <source>
        <dbReference type="ARBA" id="ARBA00016066"/>
    </source>
</evidence>
<protein>
    <recommendedName>
        <fullName evidence="5">Anaphase-promoting complex subunit 5</fullName>
    </recommendedName>
    <alternativeName>
        <fullName evidence="16">Cyclosome subunit 5</fullName>
    </alternativeName>
</protein>
<keyword evidence="10" id="KW-0498">Mitosis</keyword>
<name>A0A3Q2WRN3_HAPBU</name>
<keyword evidence="21" id="KW-1185">Reference proteome</keyword>
<dbReference type="SUPFAM" id="SSF48452">
    <property type="entry name" value="TPR-like"/>
    <property type="match status" value="1"/>
</dbReference>
<evidence type="ECO:0000256" key="4">
    <source>
        <dbReference type="ARBA" id="ARBA00007450"/>
    </source>
</evidence>